<proteinExistence type="predicted"/>
<feature type="non-terminal residue" evidence="1">
    <location>
        <position position="1"/>
    </location>
</feature>
<sequence>SSSLYNLVKALDERLEKGITSTGSEIFSSIDHIISEYLTSYILSAKRVEMAQYLYFDAMLTNLRVIDSYNE</sequence>
<comment type="caution">
    <text evidence="1">The sequence shown here is derived from an EMBL/GenBank/DDBJ whole genome shotgun (WGS) entry which is preliminary data.</text>
</comment>
<name>A0ABN7WZT8_GIGMA</name>
<accession>A0ABN7WZT8</accession>
<dbReference type="Proteomes" id="UP000789901">
    <property type="component" value="Unassembled WGS sequence"/>
</dbReference>
<organism evidence="1 2">
    <name type="scientific">Gigaspora margarita</name>
    <dbReference type="NCBI Taxonomy" id="4874"/>
    <lineage>
        <taxon>Eukaryota</taxon>
        <taxon>Fungi</taxon>
        <taxon>Fungi incertae sedis</taxon>
        <taxon>Mucoromycota</taxon>
        <taxon>Glomeromycotina</taxon>
        <taxon>Glomeromycetes</taxon>
        <taxon>Diversisporales</taxon>
        <taxon>Gigasporaceae</taxon>
        <taxon>Gigaspora</taxon>
    </lineage>
</organism>
<evidence type="ECO:0000313" key="1">
    <source>
        <dbReference type="EMBL" id="CAG8844390.1"/>
    </source>
</evidence>
<gene>
    <name evidence="1" type="ORF">GMARGA_LOCUS37076</name>
</gene>
<protein>
    <submittedName>
        <fullName evidence="1">29747_t:CDS:1</fullName>
    </submittedName>
</protein>
<feature type="non-terminal residue" evidence="1">
    <location>
        <position position="71"/>
    </location>
</feature>
<evidence type="ECO:0000313" key="2">
    <source>
        <dbReference type="Proteomes" id="UP000789901"/>
    </source>
</evidence>
<keyword evidence="2" id="KW-1185">Reference proteome</keyword>
<reference evidence="1 2" key="1">
    <citation type="submission" date="2021-06" db="EMBL/GenBank/DDBJ databases">
        <authorList>
            <person name="Kallberg Y."/>
            <person name="Tangrot J."/>
            <person name="Rosling A."/>
        </authorList>
    </citation>
    <scope>NUCLEOTIDE SEQUENCE [LARGE SCALE GENOMIC DNA]</scope>
    <source>
        <strain evidence="1 2">120-4 pot B 10/14</strain>
    </source>
</reference>
<dbReference type="EMBL" id="CAJVQB010075757">
    <property type="protein sequence ID" value="CAG8844390.1"/>
    <property type="molecule type" value="Genomic_DNA"/>
</dbReference>